<dbReference type="Pfam" id="PF02996">
    <property type="entry name" value="Prefoldin"/>
    <property type="match status" value="1"/>
</dbReference>
<proteinExistence type="predicted"/>
<name>A0A427XEV2_9TREE</name>
<comment type="caution">
    <text evidence="1">The sequence shown here is derived from an EMBL/GenBank/DDBJ whole genome shotgun (WGS) entry which is preliminary data.</text>
</comment>
<evidence type="ECO:0000313" key="2">
    <source>
        <dbReference type="Proteomes" id="UP000279236"/>
    </source>
</evidence>
<reference evidence="1 2" key="1">
    <citation type="submission" date="2018-11" db="EMBL/GenBank/DDBJ databases">
        <title>Genome sequence of Apiotrichum porosum DSM 27194.</title>
        <authorList>
            <person name="Aliyu H."/>
            <person name="Gorte O."/>
            <person name="Ochsenreither K."/>
        </authorList>
    </citation>
    <scope>NUCLEOTIDE SEQUENCE [LARGE SCALE GENOMIC DNA]</scope>
    <source>
        <strain evidence="1 2">DSM 27194</strain>
    </source>
</reference>
<dbReference type="GeneID" id="39588095"/>
<accession>A0A427XEV2</accession>
<dbReference type="InterPro" id="IPR009053">
    <property type="entry name" value="Prefoldin"/>
</dbReference>
<dbReference type="Gene3D" id="1.10.287.370">
    <property type="match status" value="1"/>
</dbReference>
<dbReference type="RefSeq" id="XP_028472391.1">
    <property type="nucleotide sequence ID" value="XM_028619217.1"/>
</dbReference>
<dbReference type="SUPFAM" id="SSF46579">
    <property type="entry name" value="Prefoldin"/>
    <property type="match status" value="1"/>
</dbReference>
<dbReference type="InterPro" id="IPR004127">
    <property type="entry name" value="Prefoldin_subunit_alpha"/>
</dbReference>
<organism evidence="1 2">
    <name type="scientific">Apiotrichum porosum</name>
    <dbReference type="NCBI Taxonomy" id="105984"/>
    <lineage>
        <taxon>Eukaryota</taxon>
        <taxon>Fungi</taxon>
        <taxon>Dikarya</taxon>
        <taxon>Basidiomycota</taxon>
        <taxon>Agaricomycotina</taxon>
        <taxon>Tremellomycetes</taxon>
        <taxon>Trichosporonales</taxon>
        <taxon>Trichosporonaceae</taxon>
        <taxon>Apiotrichum</taxon>
    </lineage>
</organism>
<dbReference type="Proteomes" id="UP000279236">
    <property type="component" value="Unassembled WGS sequence"/>
</dbReference>
<gene>
    <name evidence="1" type="ORF">EHS24_003552</name>
</gene>
<evidence type="ECO:0000313" key="1">
    <source>
        <dbReference type="EMBL" id="RSH77244.1"/>
    </source>
</evidence>
<keyword evidence="2" id="KW-1185">Reference proteome</keyword>
<dbReference type="OrthoDB" id="433124at2759"/>
<dbReference type="EMBL" id="RSCE01000017">
    <property type="protein sequence ID" value="RSH77244.1"/>
    <property type="molecule type" value="Genomic_DNA"/>
</dbReference>
<protein>
    <submittedName>
        <fullName evidence="1">Uncharacterized protein</fullName>
    </submittedName>
</protein>
<dbReference type="AlphaFoldDB" id="A0A427XEV2"/>
<sequence length="136" mass="14860">MASRAAYAAHLQGTIHPSLAATREAIARVDADIADYEQVARRLSAVNPEHGSRKAPVEIGAGVWADAVVRDTSKVTLDLGLDVHFSLPTPQAAEYAAKRAEVLKRKRDALAQREERLAWEVEQFEGVLNAMTEAEQ</sequence>
<dbReference type="STRING" id="105984.A0A427XEV2"/>